<proteinExistence type="inferred from homology"/>
<dbReference type="InterPro" id="IPR036396">
    <property type="entry name" value="Cyt_P450_sf"/>
</dbReference>
<feature type="binding site" description="axial binding residue" evidence="8">
    <location>
        <position position="453"/>
    </location>
    <ligand>
        <name>heme</name>
        <dbReference type="ChEBI" id="CHEBI:30413"/>
    </ligand>
    <ligandPart>
        <name>Fe</name>
        <dbReference type="ChEBI" id="CHEBI:18248"/>
    </ligandPart>
</feature>
<dbReference type="InterPro" id="IPR002401">
    <property type="entry name" value="Cyt_P450_E_grp-I"/>
</dbReference>
<dbReference type="InterPro" id="IPR050196">
    <property type="entry name" value="Cytochrome_P450_Monoox"/>
</dbReference>
<evidence type="ECO:0000256" key="9">
    <source>
        <dbReference type="RuleBase" id="RU000461"/>
    </source>
</evidence>
<protein>
    <recommendedName>
        <fullName evidence="13">Cytochrome P450</fullName>
    </recommendedName>
</protein>
<evidence type="ECO:0000256" key="1">
    <source>
        <dbReference type="ARBA" id="ARBA00001971"/>
    </source>
</evidence>
<keyword evidence="12" id="KW-1185">Reference proteome</keyword>
<evidence type="ECO:0000313" key="12">
    <source>
        <dbReference type="Proteomes" id="UP001195483"/>
    </source>
</evidence>
<evidence type="ECO:0000256" key="5">
    <source>
        <dbReference type="ARBA" id="ARBA00023002"/>
    </source>
</evidence>
<reference evidence="11" key="1">
    <citation type="journal article" date="2021" name="Genome Biol. Evol.">
        <title>A High-Quality Reference Genome for a Parasitic Bivalve with Doubly Uniparental Inheritance (Bivalvia: Unionida).</title>
        <authorList>
            <person name="Smith C.H."/>
        </authorList>
    </citation>
    <scope>NUCLEOTIDE SEQUENCE</scope>
    <source>
        <strain evidence="11">CHS0354</strain>
    </source>
</reference>
<keyword evidence="7 9" id="KW-0503">Monooxygenase</keyword>
<reference evidence="11" key="2">
    <citation type="journal article" date="2021" name="Genome Biol. Evol.">
        <title>Developing a high-quality reference genome for a parasitic bivalve with doubly uniparental inheritance (Bivalvia: Unionida).</title>
        <authorList>
            <person name="Smith C.H."/>
        </authorList>
    </citation>
    <scope>NUCLEOTIDE SEQUENCE</scope>
    <source>
        <strain evidence="11">CHS0354</strain>
        <tissue evidence="11">Mantle</tissue>
    </source>
</reference>
<dbReference type="PRINTS" id="PR00463">
    <property type="entry name" value="EP450I"/>
</dbReference>
<dbReference type="FunFam" id="1.10.630.10:FF:000182">
    <property type="entry name" value="Cytochrome P450 3A4"/>
    <property type="match status" value="1"/>
</dbReference>
<dbReference type="GO" id="GO:0004497">
    <property type="term" value="F:monooxygenase activity"/>
    <property type="evidence" value="ECO:0007669"/>
    <property type="project" value="UniProtKB-KW"/>
</dbReference>
<dbReference type="GO" id="GO:0005506">
    <property type="term" value="F:iron ion binding"/>
    <property type="evidence" value="ECO:0007669"/>
    <property type="project" value="InterPro"/>
</dbReference>
<name>A0AAE0S8L5_9BIVA</name>
<dbReference type="PROSITE" id="PS00086">
    <property type="entry name" value="CYTOCHROME_P450"/>
    <property type="match status" value="1"/>
</dbReference>
<keyword evidence="3 8" id="KW-0349">Heme</keyword>
<evidence type="ECO:0000313" key="11">
    <source>
        <dbReference type="EMBL" id="KAK3587336.1"/>
    </source>
</evidence>
<evidence type="ECO:0000256" key="8">
    <source>
        <dbReference type="PIRSR" id="PIRSR602401-1"/>
    </source>
</evidence>
<dbReference type="GO" id="GO:0020037">
    <property type="term" value="F:heme binding"/>
    <property type="evidence" value="ECO:0007669"/>
    <property type="project" value="InterPro"/>
</dbReference>
<keyword evidence="6 8" id="KW-0408">Iron</keyword>
<dbReference type="EMBL" id="JAEAOA010000698">
    <property type="protein sequence ID" value="KAK3587336.1"/>
    <property type="molecule type" value="Genomic_DNA"/>
</dbReference>
<dbReference type="InterPro" id="IPR001128">
    <property type="entry name" value="Cyt_P450"/>
</dbReference>
<dbReference type="PANTHER" id="PTHR24291:SF201">
    <property type="entry name" value="CYTOCHROME P450, FAMILY 4, SUBFAMILY B, POLYPEPTIDE 7"/>
    <property type="match status" value="1"/>
</dbReference>
<dbReference type="InterPro" id="IPR017972">
    <property type="entry name" value="Cyt_P450_CS"/>
</dbReference>
<comment type="caution">
    <text evidence="11">The sequence shown here is derived from an EMBL/GenBank/DDBJ whole genome shotgun (WGS) entry which is preliminary data.</text>
</comment>
<dbReference type="Gene3D" id="1.10.630.10">
    <property type="entry name" value="Cytochrome P450"/>
    <property type="match status" value="1"/>
</dbReference>
<dbReference type="AlphaFoldDB" id="A0AAE0S8L5"/>
<keyword evidence="10" id="KW-0812">Transmembrane</keyword>
<dbReference type="SUPFAM" id="SSF48264">
    <property type="entry name" value="Cytochrome P450"/>
    <property type="match status" value="1"/>
</dbReference>
<keyword evidence="4 8" id="KW-0479">Metal-binding</keyword>
<sequence length="507" mass="58411">MCATLSSTVLNAFIIGVLGYIFYKIFAFIVWYKNLRRIFKDCPGPTDGHWLMGNMNKFPKGGQNLVNLMQELGRQYRRYYVLWFGALRPVIVVCHPSTVKEILKTSEPKSTGFGGVYRHGIPWLGRGLLIADGARWARSRRLLTPAFHFDILKPYVAISNDAANILIEKLEPFVNTPKYFEVFEVISLCTLDIILRCAFSYNTNCQRGQTTHPYVTAVHEITETWGVRNRTPYLFPDIIFYLSSLGRKFLKNCKYVHGVAEEIIDKRRETLRKDGLSSRKYLDFLDTLLTAKDESGIGLTQEEIRNEVDTFLFEGHDTTASAISWTLYSLAKHPEIQSKVYEEINNVLQASESDDLQWEDLPKLEYLTMVIKEGMHFHCPVFAIQRQFTKDFELDGHTFPAGTVVSIQILNLHHNKDVWDNPEEFIPERFSKENSATMDSYQFVPFSAGPRNCIGQHFAMHEMKVVISKLIHRYKFEPEPNHVPEKNPAAVMRTSNGIRMRISKRST</sequence>
<keyword evidence="5 9" id="KW-0560">Oxidoreductase</keyword>
<evidence type="ECO:0000256" key="10">
    <source>
        <dbReference type="SAM" id="Phobius"/>
    </source>
</evidence>
<evidence type="ECO:0000256" key="7">
    <source>
        <dbReference type="ARBA" id="ARBA00023033"/>
    </source>
</evidence>
<evidence type="ECO:0000256" key="4">
    <source>
        <dbReference type="ARBA" id="ARBA00022723"/>
    </source>
</evidence>
<evidence type="ECO:0000256" key="2">
    <source>
        <dbReference type="ARBA" id="ARBA00010617"/>
    </source>
</evidence>
<dbReference type="PANTHER" id="PTHR24291">
    <property type="entry name" value="CYTOCHROME P450 FAMILY 4"/>
    <property type="match status" value="1"/>
</dbReference>
<keyword evidence="10" id="KW-0472">Membrane</keyword>
<evidence type="ECO:0000256" key="6">
    <source>
        <dbReference type="ARBA" id="ARBA00023004"/>
    </source>
</evidence>
<accession>A0AAE0S8L5</accession>
<dbReference type="PRINTS" id="PR00385">
    <property type="entry name" value="P450"/>
</dbReference>
<comment type="cofactor">
    <cofactor evidence="1 8">
        <name>heme</name>
        <dbReference type="ChEBI" id="CHEBI:30413"/>
    </cofactor>
</comment>
<reference evidence="11" key="3">
    <citation type="submission" date="2023-05" db="EMBL/GenBank/DDBJ databases">
        <authorList>
            <person name="Smith C.H."/>
        </authorList>
    </citation>
    <scope>NUCLEOTIDE SEQUENCE</scope>
    <source>
        <strain evidence="11">CHS0354</strain>
        <tissue evidence="11">Mantle</tissue>
    </source>
</reference>
<dbReference type="Proteomes" id="UP001195483">
    <property type="component" value="Unassembled WGS sequence"/>
</dbReference>
<dbReference type="CDD" id="cd20659">
    <property type="entry name" value="CYP4B_4F-like"/>
    <property type="match status" value="1"/>
</dbReference>
<feature type="transmembrane region" description="Helical" evidence="10">
    <location>
        <begin position="12"/>
        <end position="32"/>
    </location>
</feature>
<evidence type="ECO:0000256" key="3">
    <source>
        <dbReference type="ARBA" id="ARBA00022617"/>
    </source>
</evidence>
<dbReference type="Pfam" id="PF00067">
    <property type="entry name" value="p450"/>
    <property type="match status" value="1"/>
</dbReference>
<evidence type="ECO:0008006" key="13">
    <source>
        <dbReference type="Google" id="ProtNLM"/>
    </source>
</evidence>
<gene>
    <name evidence="11" type="ORF">CHS0354_011317</name>
</gene>
<dbReference type="GO" id="GO:0016705">
    <property type="term" value="F:oxidoreductase activity, acting on paired donors, with incorporation or reduction of molecular oxygen"/>
    <property type="evidence" value="ECO:0007669"/>
    <property type="project" value="InterPro"/>
</dbReference>
<organism evidence="11 12">
    <name type="scientific">Potamilus streckersoni</name>
    <dbReference type="NCBI Taxonomy" id="2493646"/>
    <lineage>
        <taxon>Eukaryota</taxon>
        <taxon>Metazoa</taxon>
        <taxon>Spiralia</taxon>
        <taxon>Lophotrochozoa</taxon>
        <taxon>Mollusca</taxon>
        <taxon>Bivalvia</taxon>
        <taxon>Autobranchia</taxon>
        <taxon>Heteroconchia</taxon>
        <taxon>Palaeoheterodonta</taxon>
        <taxon>Unionida</taxon>
        <taxon>Unionoidea</taxon>
        <taxon>Unionidae</taxon>
        <taxon>Ambleminae</taxon>
        <taxon>Lampsilini</taxon>
        <taxon>Potamilus</taxon>
    </lineage>
</organism>
<keyword evidence="10" id="KW-1133">Transmembrane helix</keyword>
<comment type="similarity">
    <text evidence="2 9">Belongs to the cytochrome P450 family.</text>
</comment>